<dbReference type="Proteomes" id="UP000763557">
    <property type="component" value="Unassembled WGS sequence"/>
</dbReference>
<evidence type="ECO:0000256" key="2">
    <source>
        <dbReference type="ARBA" id="ARBA00022676"/>
    </source>
</evidence>
<dbReference type="SUPFAM" id="SSF53756">
    <property type="entry name" value="UDP-Glycosyltransferase/glycogen phosphorylase"/>
    <property type="match status" value="1"/>
</dbReference>
<dbReference type="NCBIfam" id="TIGR04516">
    <property type="entry name" value="glycosyl_450act"/>
    <property type="match status" value="1"/>
</dbReference>
<dbReference type="InterPro" id="IPR002213">
    <property type="entry name" value="UDP_glucos_trans"/>
</dbReference>
<feature type="domain" description="Erythromycin biosynthesis protein CIII-like N-terminal" evidence="6">
    <location>
        <begin position="22"/>
        <end position="253"/>
    </location>
</feature>
<dbReference type="RefSeq" id="WP_173142046.1">
    <property type="nucleotide sequence ID" value="NZ_CBCSGW010000003.1"/>
</dbReference>
<dbReference type="Gene3D" id="3.40.50.2000">
    <property type="entry name" value="Glycogen Phosphorylase B"/>
    <property type="match status" value="2"/>
</dbReference>
<protein>
    <submittedName>
        <fullName evidence="7">Glycosyltransferase DesVII/glycosyltransferase OleGII/desosaminyltransferase OleGI</fullName>
    </submittedName>
</protein>
<dbReference type="InterPro" id="IPR048284">
    <property type="entry name" value="EryCIII-like_N"/>
</dbReference>
<evidence type="ECO:0000256" key="1">
    <source>
        <dbReference type="ARBA" id="ARBA00006962"/>
    </source>
</evidence>
<reference evidence="7 8" key="1">
    <citation type="submission" date="2020-01" db="EMBL/GenBank/DDBJ databases">
        <title>Kibdelosporangium persica a novel Actinomycetes from a hot desert in Iran.</title>
        <authorList>
            <person name="Safaei N."/>
            <person name="Zaburannyi N."/>
            <person name="Mueller R."/>
            <person name="Wink J."/>
        </authorList>
    </citation>
    <scope>NUCLEOTIDE SEQUENCE [LARGE SCALE GENOMIC DNA]</scope>
    <source>
        <strain evidence="7 8">4NS15</strain>
    </source>
</reference>
<dbReference type="PANTHER" id="PTHR48050:SF13">
    <property type="entry name" value="STEROL 3-BETA-GLUCOSYLTRANSFERASE UGT80A2"/>
    <property type="match status" value="1"/>
</dbReference>
<proteinExistence type="inferred from homology"/>
<dbReference type="CDD" id="cd03784">
    <property type="entry name" value="GT1_Gtf-like"/>
    <property type="match status" value="1"/>
</dbReference>
<evidence type="ECO:0000259" key="6">
    <source>
        <dbReference type="Pfam" id="PF21036"/>
    </source>
</evidence>
<accession>A0ABX2FJF2</accession>
<dbReference type="InterPro" id="IPR050426">
    <property type="entry name" value="Glycosyltransferase_28"/>
</dbReference>
<dbReference type="PANTHER" id="PTHR48050">
    <property type="entry name" value="STEROL 3-BETA-GLUCOSYLTRANSFERASE"/>
    <property type="match status" value="1"/>
</dbReference>
<evidence type="ECO:0000256" key="4">
    <source>
        <dbReference type="ARBA" id="ARBA00023194"/>
    </source>
</evidence>
<name>A0ABX2FJF2_9PSEU</name>
<evidence type="ECO:0000313" key="7">
    <source>
        <dbReference type="EMBL" id="NRN70888.1"/>
    </source>
</evidence>
<keyword evidence="3" id="KW-0808">Transferase</keyword>
<organism evidence="7 8">
    <name type="scientific">Kibdelosporangium persicum</name>
    <dbReference type="NCBI Taxonomy" id="2698649"/>
    <lineage>
        <taxon>Bacteria</taxon>
        <taxon>Bacillati</taxon>
        <taxon>Actinomycetota</taxon>
        <taxon>Actinomycetes</taxon>
        <taxon>Pseudonocardiales</taxon>
        <taxon>Pseudonocardiaceae</taxon>
        <taxon>Kibdelosporangium</taxon>
    </lineage>
</organism>
<feature type="domain" description="Erythromycin biosynthesis protein CIII-like C-terminal" evidence="5">
    <location>
        <begin position="269"/>
        <end position="412"/>
    </location>
</feature>
<dbReference type="InterPro" id="IPR010610">
    <property type="entry name" value="EryCIII-like_C"/>
</dbReference>
<keyword evidence="2" id="KW-0328">Glycosyltransferase</keyword>
<keyword evidence="8" id="KW-1185">Reference proteome</keyword>
<dbReference type="InterPro" id="IPR030953">
    <property type="entry name" value="Glycosyl_450act"/>
</dbReference>
<sequence>MRVLLTPFSTAPHVYNVVPLAWALHVAGHEVRIAGHPDVTEKITGAGLTAVAVGDPLNIQDAIDEWPGDEFMAGLTDAVGLGLPEPTRTGQWLRMLVLGTISMYFCDDFPTGGHQRMVSELVDFAREWRPDLVLWDPVNLAGAVAAKASGAAHARLLFGHDLVGAMRLAFSAGPREDDLIREWLTTTLKRYDLTFDEEVILGQLTVDPMPSWMRIPLDLRSVPMRNLPYNGTAEVPEWLRVPASRPRVCLTLGVSQREHWGDNTLISDLVAAVAEHDVEVVATLNADQQATIGTVPPNVRMVDYVPLHALLPTCSAIIHHGGTGTYANAAVHGVPQLIIPVQLWDEQRIADAVVKRGAGLRIDAEELTLPSIKLALTRLLTTPSFRLGAAGIQDSLAATPAPSDIVPALERLAAGRR</sequence>
<gene>
    <name evidence="7" type="ORF">GC106_81620</name>
</gene>
<keyword evidence="4" id="KW-0045">Antibiotic biosynthesis</keyword>
<dbReference type="EMBL" id="JAAATY010000046">
    <property type="protein sequence ID" value="NRN70888.1"/>
    <property type="molecule type" value="Genomic_DNA"/>
</dbReference>
<evidence type="ECO:0000313" key="8">
    <source>
        <dbReference type="Proteomes" id="UP000763557"/>
    </source>
</evidence>
<evidence type="ECO:0000256" key="3">
    <source>
        <dbReference type="ARBA" id="ARBA00022679"/>
    </source>
</evidence>
<evidence type="ECO:0000259" key="5">
    <source>
        <dbReference type="Pfam" id="PF06722"/>
    </source>
</evidence>
<comment type="similarity">
    <text evidence="1">Belongs to the glycosyltransferase 28 family.</text>
</comment>
<dbReference type="Pfam" id="PF06722">
    <property type="entry name" value="EryCIII-like_C"/>
    <property type="match status" value="1"/>
</dbReference>
<comment type="caution">
    <text evidence="7">The sequence shown here is derived from an EMBL/GenBank/DDBJ whole genome shotgun (WGS) entry which is preliminary data.</text>
</comment>
<dbReference type="Pfam" id="PF21036">
    <property type="entry name" value="EryCIII-like_N"/>
    <property type="match status" value="1"/>
</dbReference>